<evidence type="ECO:0000256" key="3">
    <source>
        <dbReference type="ARBA" id="ARBA00023054"/>
    </source>
</evidence>
<feature type="compositionally biased region" description="Basic and acidic residues" evidence="5">
    <location>
        <begin position="87"/>
        <end position="106"/>
    </location>
</feature>
<keyword evidence="7" id="KW-1185">Reference proteome</keyword>
<evidence type="ECO:0008006" key="8">
    <source>
        <dbReference type="Google" id="ProtNLM"/>
    </source>
</evidence>
<feature type="compositionally biased region" description="Basic and acidic residues" evidence="5">
    <location>
        <begin position="211"/>
        <end position="221"/>
    </location>
</feature>
<reference evidence="6" key="1">
    <citation type="journal article" date="2020" name="Stud. Mycol.">
        <title>101 Dothideomycetes genomes: a test case for predicting lifestyles and emergence of pathogens.</title>
        <authorList>
            <person name="Haridas S."/>
            <person name="Albert R."/>
            <person name="Binder M."/>
            <person name="Bloem J."/>
            <person name="Labutti K."/>
            <person name="Salamov A."/>
            <person name="Andreopoulos B."/>
            <person name="Baker S."/>
            <person name="Barry K."/>
            <person name="Bills G."/>
            <person name="Bluhm B."/>
            <person name="Cannon C."/>
            <person name="Castanera R."/>
            <person name="Culley D."/>
            <person name="Daum C."/>
            <person name="Ezra D."/>
            <person name="Gonzalez J."/>
            <person name="Henrissat B."/>
            <person name="Kuo A."/>
            <person name="Liang C."/>
            <person name="Lipzen A."/>
            <person name="Lutzoni F."/>
            <person name="Magnuson J."/>
            <person name="Mondo S."/>
            <person name="Nolan M."/>
            <person name="Ohm R."/>
            <person name="Pangilinan J."/>
            <person name="Park H.-J."/>
            <person name="Ramirez L."/>
            <person name="Alfaro M."/>
            <person name="Sun H."/>
            <person name="Tritt A."/>
            <person name="Yoshinaga Y."/>
            <person name="Zwiers L.-H."/>
            <person name="Turgeon B."/>
            <person name="Goodwin S."/>
            <person name="Spatafora J."/>
            <person name="Crous P."/>
            <person name="Grigoriev I."/>
        </authorList>
    </citation>
    <scope>NUCLEOTIDE SEQUENCE</scope>
    <source>
        <strain evidence="6">CBS 133067</strain>
    </source>
</reference>
<dbReference type="InterPro" id="IPR019186">
    <property type="entry name" value="Nucleolar_protein_12"/>
</dbReference>
<dbReference type="Proteomes" id="UP000799772">
    <property type="component" value="Unassembled WGS sequence"/>
</dbReference>
<evidence type="ECO:0000313" key="6">
    <source>
        <dbReference type="EMBL" id="KAF2098984.1"/>
    </source>
</evidence>
<dbReference type="GO" id="GO:0019843">
    <property type="term" value="F:rRNA binding"/>
    <property type="evidence" value="ECO:0007669"/>
    <property type="project" value="TreeGrafter"/>
</dbReference>
<evidence type="ECO:0000256" key="2">
    <source>
        <dbReference type="ARBA" id="ARBA00007175"/>
    </source>
</evidence>
<accession>A0A9P4IDS7</accession>
<feature type="compositionally biased region" description="Basic and acidic residues" evidence="5">
    <location>
        <begin position="67"/>
        <end position="78"/>
    </location>
</feature>
<keyword evidence="3" id="KW-0175">Coiled coil</keyword>
<evidence type="ECO:0000256" key="5">
    <source>
        <dbReference type="SAM" id="MobiDB-lite"/>
    </source>
</evidence>
<gene>
    <name evidence="6" type="ORF">NA57DRAFT_76219</name>
</gene>
<evidence type="ECO:0000313" key="7">
    <source>
        <dbReference type="Proteomes" id="UP000799772"/>
    </source>
</evidence>
<protein>
    <recommendedName>
        <fullName evidence="8">Nucleolar protein 12</fullName>
    </recommendedName>
</protein>
<dbReference type="PANTHER" id="PTHR14577:SF0">
    <property type="entry name" value="NUCLEOLAR PROTEIN 12"/>
    <property type="match status" value="1"/>
</dbReference>
<organism evidence="6 7">
    <name type="scientific">Rhizodiscina lignyota</name>
    <dbReference type="NCBI Taxonomy" id="1504668"/>
    <lineage>
        <taxon>Eukaryota</taxon>
        <taxon>Fungi</taxon>
        <taxon>Dikarya</taxon>
        <taxon>Ascomycota</taxon>
        <taxon>Pezizomycotina</taxon>
        <taxon>Dothideomycetes</taxon>
        <taxon>Pleosporomycetidae</taxon>
        <taxon>Aulographales</taxon>
        <taxon>Rhizodiscinaceae</taxon>
        <taxon>Rhizodiscina</taxon>
    </lineage>
</organism>
<dbReference type="GO" id="GO:0005730">
    <property type="term" value="C:nucleolus"/>
    <property type="evidence" value="ECO:0007669"/>
    <property type="project" value="UniProtKB-SubCell"/>
</dbReference>
<feature type="compositionally biased region" description="Basic and acidic residues" evidence="5">
    <location>
        <begin position="148"/>
        <end position="158"/>
    </location>
</feature>
<dbReference type="Pfam" id="PF09805">
    <property type="entry name" value="Nop25"/>
    <property type="match status" value="1"/>
</dbReference>
<keyword evidence="4" id="KW-0539">Nucleus</keyword>
<proteinExistence type="inferred from homology"/>
<name>A0A9P4IDS7_9PEZI</name>
<dbReference type="OrthoDB" id="551633at2759"/>
<evidence type="ECO:0000256" key="4">
    <source>
        <dbReference type="ARBA" id="ARBA00023242"/>
    </source>
</evidence>
<feature type="compositionally biased region" description="Polar residues" evidence="5">
    <location>
        <begin position="180"/>
        <end position="193"/>
    </location>
</feature>
<dbReference type="EMBL" id="ML978126">
    <property type="protein sequence ID" value="KAF2098984.1"/>
    <property type="molecule type" value="Genomic_DNA"/>
</dbReference>
<dbReference type="AlphaFoldDB" id="A0A9P4IDS7"/>
<sequence length="240" mass="27322">MPPPSKRRKLDKSKSNRVAEIQFDSAARADYLTGFHKRKLARIKHAQEAAAKKEREEKIRERRELRQRRKEELEEHLKAVNGALKRVNGEEAGSREDSEDPNDKSDGGSNEEWSGILDEPAPEVQSLDHEDEYIDEDKYTTVTVEAVDISKEGFTKADEDAEDAESEADEDGGQNGVKAHTTQSANQTSGQKSISRRKEKEGRPKKRRKQFRYESKGDRKIARAKQGRKNSMMAKARRDG</sequence>
<comment type="caution">
    <text evidence="6">The sequence shown here is derived from an EMBL/GenBank/DDBJ whole genome shotgun (WGS) entry which is preliminary data.</text>
</comment>
<evidence type="ECO:0000256" key="1">
    <source>
        <dbReference type="ARBA" id="ARBA00004604"/>
    </source>
</evidence>
<feature type="compositionally biased region" description="Acidic residues" evidence="5">
    <location>
        <begin position="159"/>
        <end position="172"/>
    </location>
</feature>
<comment type="subcellular location">
    <subcellularLocation>
        <location evidence="1">Nucleus</location>
        <location evidence="1">Nucleolus</location>
    </subcellularLocation>
</comment>
<dbReference type="PANTHER" id="PTHR14577">
    <property type="entry name" value="NUCLEOLAR PROTEIN 12"/>
    <property type="match status" value="1"/>
</dbReference>
<feature type="region of interest" description="Disordered" evidence="5">
    <location>
        <begin position="67"/>
        <end position="240"/>
    </location>
</feature>
<comment type="similarity">
    <text evidence="2">Belongs to the RRP17 family.</text>
</comment>